<dbReference type="Pfam" id="PF01694">
    <property type="entry name" value="Rhomboid"/>
    <property type="match status" value="1"/>
</dbReference>
<feature type="domain" description="Peptidase S54 rhomboid" evidence="9">
    <location>
        <begin position="81"/>
        <end position="228"/>
    </location>
</feature>
<evidence type="ECO:0000256" key="7">
    <source>
        <dbReference type="ARBA" id="ARBA00023136"/>
    </source>
</evidence>
<evidence type="ECO:0000256" key="1">
    <source>
        <dbReference type="ARBA" id="ARBA00004141"/>
    </source>
</evidence>
<comment type="similarity">
    <text evidence="2">Belongs to the peptidase S54 family.</text>
</comment>
<evidence type="ECO:0000256" key="3">
    <source>
        <dbReference type="ARBA" id="ARBA00022670"/>
    </source>
</evidence>
<protein>
    <recommendedName>
        <fullName evidence="9">Peptidase S54 rhomboid domain-containing protein</fullName>
    </recommendedName>
</protein>
<evidence type="ECO:0000256" key="5">
    <source>
        <dbReference type="ARBA" id="ARBA00022801"/>
    </source>
</evidence>
<accession>A0A8S3SU00</accession>
<dbReference type="EMBL" id="CAJPWZ010001795">
    <property type="protein sequence ID" value="CAG2223984.1"/>
    <property type="molecule type" value="Genomic_DNA"/>
</dbReference>
<dbReference type="OrthoDB" id="10284300at2759"/>
<dbReference type="Gene3D" id="1.20.1540.10">
    <property type="entry name" value="Rhomboid-like"/>
    <property type="match status" value="1"/>
</dbReference>
<comment type="caution">
    <text evidence="10">The sequence shown here is derived from an EMBL/GenBank/DDBJ whole genome shotgun (WGS) entry which is preliminary data.</text>
</comment>
<feature type="transmembrane region" description="Helical" evidence="8">
    <location>
        <begin position="152"/>
        <end position="172"/>
    </location>
</feature>
<evidence type="ECO:0000256" key="2">
    <source>
        <dbReference type="ARBA" id="ARBA00009045"/>
    </source>
</evidence>
<dbReference type="InterPro" id="IPR022764">
    <property type="entry name" value="Peptidase_S54_rhomboid_dom"/>
</dbReference>
<keyword evidence="4 8" id="KW-0812">Transmembrane</keyword>
<keyword evidence="3" id="KW-0645">Protease</keyword>
<dbReference type="AlphaFoldDB" id="A0A8S3SU00"/>
<name>A0A8S3SU00_MYTED</name>
<keyword evidence="5" id="KW-0378">Hydrolase</keyword>
<evidence type="ECO:0000259" key="9">
    <source>
        <dbReference type="Pfam" id="PF01694"/>
    </source>
</evidence>
<sequence>MNNIESSDAIFNQVMIITNQVSGFPDLSLIDFLPLTSKMIVVTLIVAVLHVAVYLQYIKLIDWFPSEEHFCLSVEDVIYHKEWHPLVLATFSHSDKIQWLIIMTSFVYKSSILEKLFKATSFLVILAVSTVLTSLIYVALNMGFARFFEDDSYNTLCAVGLSGVTLALKVLVNYYSPELTLSNISYWIVELAILHSSIRINNRATTLTALVSVQLAGFIAGWLILMIVLIIQQGELFIVCNAGTVAVDVEVEQSGPVYDNGATYFSMFTFYVSLFETKQVRPKLKAKIDPGREYYFYMEKRFIGGNVTFKEVGYSFTYSKYLQHRRGTGMVISMEGNPDYSKLHEPWKSENGTNHKQLFDNRL</sequence>
<keyword evidence="6 8" id="KW-1133">Transmembrane helix</keyword>
<proteinExistence type="inferred from homology"/>
<dbReference type="PANTHER" id="PTHR43066:SF1">
    <property type="entry name" value="RHOMBOID PROTEIN 2"/>
    <property type="match status" value="1"/>
</dbReference>
<dbReference type="SUPFAM" id="SSF144091">
    <property type="entry name" value="Rhomboid-like"/>
    <property type="match status" value="1"/>
</dbReference>
<evidence type="ECO:0000256" key="6">
    <source>
        <dbReference type="ARBA" id="ARBA00022989"/>
    </source>
</evidence>
<evidence type="ECO:0000313" key="10">
    <source>
        <dbReference type="EMBL" id="CAG2223984.1"/>
    </source>
</evidence>
<evidence type="ECO:0000256" key="4">
    <source>
        <dbReference type="ARBA" id="ARBA00022692"/>
    </source>
</evidence>
<dbReference type="PANTHER" id="PTHR43066">
    <property type="entry name" value="RHOMBOID-RELATED PROTEIN"/>
    <property type="match status" value="1"/>
</dbReference>
<keyword evidence="11" id="KW-1185">Reference proteome</keyword>
<dbReference type="GO" id="GO:0016020">
    <property type="term" value="C:membrane"/>
    <property type="evidence" value="ECO:0007669"/>
    <property type="project" value="UniProtKB-SubCell"/>
</dbReference>
<dbReference type="Proteomes" id="UP000683360">
    <property type="component" value="Unassembled WGS sequence"/>
</dbReference>
<gene>
    <name evidence="10" type="ORF">MEDL_37273</name>
</gene>
<evidence type="ECO:0000256" key="8">
    <source>
        <dbReference type="SAM" id="Phobius"/>
    </source>
</evidence>
<reference evidence="10" key="1">
    <citation type="submission" date="2021-03" db="EMBL/GenBank/DDBJ databases">
        <authorList>
            <person name="Bekaert M."/>
        </authorList>
    </citation>
    <scope>NUCLEOTIDE SEQUENCE</scope>
</reference>
<comment type="subcellular location">
    <subcellularLocation>
        <location evidence="1">Membrane</location>
        <topology evidence="1">Multi-pass membrane protein</topology>
    </subcellularLocation>
</comment>
<feature type="transmembrane region" description="Helical" evidence="8">
    <location>
        <begin position="119"/>
        <end position="140"/>
    </location>
</feature>
<organism evidence="10 11">
    <name type="scientific">Mytilus edulis</name>
    <name type="common">Blue mussel</name>
    <dbReference type="NCBI Taxonomy" id="6550"/>
    <lineage>
        <taxon>Eukaryota</taxon>
        <taxon>Metazoa</taxon>
        <taxon>Spiralia</taxon>
        <taxon>Lophotrochozoa</taxon>
        <taxon>Mollusca</taxon>
        <taxon>Bivalvia</taxon>
        <taxon>Autobranchia</taxon>
        <taxon>Pteriomorphia</taxon>
        <taxon>Mytilida</taxon>
        <taxon>Mytiloidea</taxon>
        <taxon>Mytilidae</taxon>
        <taxon>Mytilinae</taxon>
        <taxon>Mytilus</taxon>
    </lineage>
</organism>
<keyword evidence="7 8" id="KW-0472">Membrane</keyword>
<feature type="transmembrane region" description="Helical" evidence="8">
    <location>
        <begin position="207"/>
        <end position="231"/>
    </location>
</feature>
<dbReference type="GO" id="GO:0004252">
    <property type="term" value="F:serine-type endopeptidase activity"/>
    <property type="evidence" value="ECO:0007669"/>
    <property type="project" value="InterPro"/>
</dbReference>
<evidence type="ECO:0000313" key="11">
    <source>
        <dbReference type="Proteomes" id="UP000683360"/>
    </source>
</evidence>
<dbReference type="InterPro" id="IPR035952">
    <property type="entry name" value="Rhomboid-like_sf"/>
</dbReference>
<feature type="transmembrane region" description="Helical" evidence="8">
    <location>
        <begin position="39"/>
        <end position="58"/>
    </location>
</feature>
<dbReference type="GO" id="GO:0006508">
    <property type="term" value="P:proteolysis"/>
    <property type="evidence" value="ECO:0007669"/>
    <property type="project" value="UniProtKB-KW"/>
</dbReference>